<evidence type="ECO:0000256" key="2">
    <source>
        <dbReference type="ARBA" id="ARBA00005831"/>
    </source>
</evidence>
<dbReference type="GO" id="GO:0017119">
    <property type="term" value="C:Golgi transport complex"/>
    <property type="evidence" value="ECO:0007669"/>
    <property type="project" value="InterPro"/>
</dbReference>
<dbReference type="EMBL" id="SSOP01000034">
    <property type="protein sequence ID" value="KAB5593593.1"/>
    <property type="molecule type" value="Genomic_DNA"/>
</dbReference>
<dbReference type="PANTHER" id="PTHR21443">
    <property type="entry name" value="CONSERVED OLIGOMERIC GOLGI COMPLEX COMPONENT 7"/>
    <property type="match status" value="1"/>
</dbReference>
<dbReference type="Pfam" id="PF10191">
    <property type="entry name" value="COG7"/>
    <property type="match status" value="2"/>
</dbReference>
<evidence type="ECO:0000256" key="4">
    <source>
        <dbReference type="ARBA" id="ARBA00022448"/>
    </source>
</evidence>
<feature type="compositionally biased region" description="Polar residues" evidence="9">
    <location>
        <begin position="357"/>
        <end position="369"/>
    </location>
</feature>
<feature type="region of interest" description="Disordered" evidence="9">
    <location>
        <begin position="357"/>
        <end position="386"/>
    </location>
</feature>
<evidence type="ECO:0000256" key="8">
    <source>
        <dbReference type="ARBA" id="ARBA00031345"/>
    </source>
</evidence>
<keyword evidence="7" id="KW-0472">Membrane</keyword>
<reference evidence="10 11" key="1">
    <citation type="journal article" date="2019" name="Fungal Biol. Biotechnol.">
        <title>Draft genome sequence of fastidious pathogen Ceratobasidium theobromae, which causes vascular-streak dieback in Theobroma cacao.</title>
        <authorList>
            <person name="Ali S.S."/>
            <person name="Asman A."/>
            <person name="Shao J."/>
            <person name="Firmansyah A.P."/>
            <person name="Susilo A.W."/>
            <person name="Rosmana A."/>
            <person name="McMahon P."/>
            <person name="Junaid M."/>
            <person name="Guest D."/>
            <person name="Kheng T.Y."/>
            <person name="Meinhardt L.W."/>
            <person name="Bailey B.A."/>
        </authorList>
    </citation>
    <scope>NUCLEOTIDE SEQUENCE [LARGE SCALE GENOMIC DNA]</scope>
    <source>
        <strain evidence="10 11">CT2</strain>
    </source>
</reference>
<dbReference type="GO" id="GO:0007030">
    <property type="term" value="P:Golgi organization"/>
    <property type="evidence" value="ECO:0007669"/>
    <property type="project" value="TreeGrafter"/>
</dbReference>
<dbReference type="PANTHER" id="PTHR21443:SF0">
    <property type="entry name" value="CONSERVED OLIGOMERIC GOLGI COMPLEX SUBUNIT 7"/>
    <property type="match status" value="1"/>
</dbReference>
<evidence type="ECO:0000256" key="5">
    <source>
        <dbReference type="ARBA" id="ARBA00022927"/>
    </source>
</evidence>
<organism evidence="10 11">
    <name type="scientific">Ceratobasidium theobromae</name>
    <dbReference type="NCBI Taxonomy" id="1582974"/>
    <lineage>
        <taxon>Eukaryota</taxon>
        <taxon>Fungi</taxon>
        <taxon>Dikarya</taxon>
        <taxon>Basidiomycota</taxon>
        <taxon>Agaricomycotina</taxon>
        <taxon>Agaricomycetes</taxon>
        <taxon>Cantharellales</taxon>
        <taxon>Ceratobasidiaceae</taxon>
        <taxon>Ceratobasidium</taxon>
    </lineage>
</organism>
<evidence type="ECO:0000256" key="9">
    <source>
        <dbReference type="SAM" id="MobiDB-lite"/>
    </source>
</evidence>
<dbReference type="GO" id="GO:0006890">
    <property type="term" value="P:retrograde vesicle-mediated transport, Golgi to endoplasmic reticulum"/>
    <property type="evidence" value="ECO:0007669"/>
    <property type="project" value="TreeGrafter"/>
</dbReference>
<evidence type="ECO:0000256" key="1">
    <source>
        <dbReference type="ARBA" id="ARBA00004395"/>
    </source>
</evidence>
<dbReference type="GO" id="GO:0000139">
    <property type="term" value="C:Golgi membrane"/>
    <property type="evidence" value="ECO:0007669"/>
    <property type="project" value="UniProtKB-SubCell"/>
</dbReference>
<evidence type="ECO:0000313" key="11">
    <source>
        <dbReference type="Proteomes" id="UP000383932"/>
    </source>
</evidence>
<feature type="compositionally biased region" description="Basic residues" evidence="9">
    <location>
        <begin position="375"/>
        <end position="384"/>
    </location>
</feature>
<dbReference type="Proteomes" id="UP000383932">
    <property type="component" value="Unassembled WGS sequence"/>
</dbReference>
<evidence type="ECO:0000256" key="6">
    <source>
        <dbReference type="ARBA" id="ARBA00023034"/>
    </source>
</evidence>
<comment type="subcellular location">
    <subcellularLocation>
        <location evidence="1">Golgi apparatus membrane</location>
        <topology evidence="1">Peripheral membrane protein</topology>
    </subcellularLocation>
</comment>
<dbReference type="InterPro" id="IPR019335">
    <property type="entry name" value="COG7"/>
</dbReference>
<evidence type="ECO:0000256" key="3">
    <source>
        <dbReference type="ARBA" id="ARBA00020984"/>
    </source>
</evidence>
<dbReference type="AlphaFoldDB" id="A0A5N5QPU0"/>
<proteinExistence type="inferred from homology"/>
<accession>A0A5N5QPU0</accession>
<evidence type="ECO:0000313" key="10">
    <source>
        <dbReference type="EMBL" id="KAB5593593.1"/>
    </source>
</evidence>
<comment type="caution">
    <text evidence="10">The sequence shown here is derived from an EMBL/GenBank/DDBJ whole genome shotgun (WGS) entry which is preliminary data.</text>
</comment>
<name>A0A5N5QPU0_9AGAM</name>
<evidence type="ECO:0000256" key="7">
    <source>
        <dbReference type="ARBA" id="ARBA00023136"/>
    </source>
</evidence>
<keyword evidence="4" id="KW-0813">Transport</keyword>
<keyword evidence="11" id="KW-1185">Reference proteome</keyword>
<sequence>MPSELGIETLDLDGAISRHGDNIVDWVNELLDPLLPDSPSAGIAGSIGDLGNLDKTIVNLIARFDVIAQETASRLDTTIADVTRTMPRLNFDVQVMREAALSLQSALHTLQSNSATNRLFPPSDTETTTALERLHTLSLTHSNMSTAYELLKKAEAWSTLESDVTRLLANAEFDAAADRLAASSLSLSVFENTPEYENAKSLMTSLQNQLEAGLSTAVVNAVNKMDLDGCKRYYLIFGRIQRESEFKYYYNGIRRAGLVKLWASEDSDAFSRFFGEFMGLVNVERQNMLRVYPNAQECLVDFISTTVEALSPSLSQRLEVVRDVDGLPALVEALGVVREFVSAASKTLEAMLLFSPGQSTTGQSASKSGSMLLRKPSHSRRASKRFSISQREGAKSLKSEVEVEVVPPWELALLEPFLEHQSDYGHLELKLLHHDLALKSHKRASQDGAKRLTDTLTDAIQLAKDAVPRCVAFTHTYGASELVGAIDHFCADVFETCRASCIPATTTAPTVSVPDEDLDYTPEDWSTFQLALRLLESCRAAQDRLDSLESRIQTRLVQAHKVQSHSHTRAEIQLLERSALNTDENRMLLVRCEVGGRFLVRTWDGHGVFTRACQALVRDTILSPLKLRLAGYASLSEWSQPDPSGGTLKLPTFSTSATRTIQTVAEGLLNLPRLFEVYADDNALAFSLATLPYVQEEEEGVTGMWLVSLTMSLCAHVTDVVLPQIVALTPLGARQLAADLEYLCNVVRTLGVEPELLERWRAAADRSDADAATKDDVFMRVAALRGW</sequence>
<protein>
    <recommendedName>
        <fullName evidence="3">Conserved oligomeric Golgi complex subunit 7</fullName>
    </recommendedName>
    <alternativeName>
        <fullName evidence="8">Component of oligomeric Golgi complex 7</fullName>
    </alternativeName>
</protein>
<keyword evidence="6" id="KW-0333">Golgi apparatus</keyword>
<keyword evidence="5" id="KW-0653">Protein transport</keyword>
<gene>
    <name evidence="10" type="ORF">CTheo_2982</name>
</gene>
<comment type="similarity">
    <text evidence="2">Belongs to the COG7 family.</text>
</comment>
<dbReference type="GO" id="GO:0006886">
    <property type="term" value="P:intracellular protein transport"/>
    <property type="evidence" value="ECO:0007669"/>
    <property type="project" value="InterPro"/>
</dbReference>
<dbReference type="OrthoDB" id="249612at2759"/>